<dbReference type="STRING" id="59561.AQZ59_01619"/>
<comment type="caution">
    <text evidence="2">The sequence shown here is derived from an EMBL/GenBank/DDBJ whole genome shotgun (WGS) entry which is preliminary data.</text>
</comment>
<accession>A0A0W1KIC4</accession>
<evidence type="ECO:0000313" key="3">
    <source>
        <dbReference type="Proteomes" id="UP000054404"/>
    </source>
</evidence>
<dbReference type="AlphaFoldDB" id="A0A0W1KIC4"/>
<name>A0A0W1KIC4_9ACTO</name>
<dbReference type="PANTHER" id="PTHR21174">
    <property type="match status" value="1"/>
</dbReference>
<dbReference type="PANTHER" id="PTHR21174:SF0">
    <property type="entry name" value="HD PHOSPHOHYDROLASE FAMILY PROTEIN-RELATED"/>
    <property type="match status" value="1"/>
</dbReference>
<feature type="region of interest" description="Disordered" evidence="1">
    <location>
        <begin position="281"/>
        <end position="437"/>
    </location>
</feature>
<dbReference type="SUPFAM" id="SSF109604">
    <property type="entry name" value="HD-domain/PDEase-like"/>
    <property type="match status" value="1"/>
</dbReference>
<dbReference type="EMBL" id="LNIZ01000009">
    <property type="protein sequence ID" value="KTF03491.1"/>
    <property type="molecule type" value="Genomic_DNA"/>
</dbReference>
<dbReference type="Proteomes" id="UP000054404">
    <property type="component" value="Unassembled WGS sequence"/>
</dbReference>
<organism evidence="2 3">
    <name type="scientific">Trueperella bernardiae</name>
    <dbReference type="NCBI Taxonomy" id="59561"/>
    <lineage>
        <taxon>Bacteria</taxon>
        <taxon>Bacillati</taxon>
        <taxon>Actinomycetota</taxon>
        <taxon>Actinomycetes</taxon>
        <taxon>Actinomycetales</taxon>
        <taxon>Actinomycetaceae</taxon>
        <taxon>Trueperella</taxon>
    </lineage>
</organism>
<evidence type="ECO:0000256" key="1">
    <source>
        <dbReference type="SAM" id="MobiDB-lite"/>
    </source>
</evidence>
<proteinExistence type="predicted"/>
<dbReference type="OrthoDB" id="9808993at2"/>
<dbReference type="RefSeq" id="WP_145989888.1">
    <property type="nucleotide sequence ID" value="NZ_CAUPHE010000078.1"/>
</dbReference>
<gene>
    <name evidence="2" type="ORF">AQZ59_01619</name>
</gene>
<protein>
    <submittedName>
        <fullName evidence="2">Uncharacterized protein</fullName>
    </submittedName>
</protein>
<dbReference type="InterPro" id="IPR009218">
    <property type="entry name" value="HD_phosphohydro"/>
</dbReference>
<feature type="compositionally biased region" description="Basic and acidic residues" evidence="1">
    <location>
        <begin position="386"/>
        <end position="430"/>
    </location>
</feature>
<reference evidence="2 3" key="1">
    <citation type="submission" date="2015-11" db="EMBL/GenBank/DDBJ databases">
        <title>Draft Genome Sequence of the Type Strain Trueperella bernardiae LCDC 89-0504T, Isolated from Blood Culture.</title>
        <authorList>
            <person name="Bernier A.-M."/>
            <person name="Bernard K."/>
        </authorList>
    </citation>
    <scope>NUCLEOTIDE SEQUENCE [LARGE SCALE GENOMIC DNA]</scope>
    <source>
        <strain evidence="2 3">LCDC 89-0504</strain>
    </source>
</reference>
<dbReference type="Gene3D" id="1.10.3210.10">
    <property type="entry name" value="Hypothetical protein af1432"/>
    <property type="match status" value="1"/>
</dbReference>
<keyword evidence="3" id="KW-1185">Reference proteome</keyword>
<sequence>MSCTDVPQWVTQSFMRSALAVGSTAPRETIDRVCCLLIELWSSPGRHFHGTSHLYDLLARVDALAVEAQDADVVRLAAWGHGLVFSTDGQALYTRNGGEDRGASAALMAKYLDELGVPGDTVEEIRQLILHMRKHPLPVPESGIFDSHDMDLLVLTDAHLGFLANQPQKYKTYMEKVREEYAHIPELHFLEARLEVVTRLLDRRRIFSTPLATQWEQSARQNLELERQRLIVKLQKTTGSIPVIKAELGGNGGPGASAVAGAAGGPSAGVAAGAAGAGAHAAETAADRTGSPAGPGSTPHGGPAGVSNPSVGAPAEPREPHAHFESDATTAGADSGRESTAPHPGLMAEPEKRPVAAPAPSQTEHVGSSLESASADLDPGMPDRPLTPEEAKQARRDEIARATYEKIERAKAAKEAQRAREALERVRETDFPSGLVE</sequence>
<dbReference type="PATRIC" id="fig|59561.3.peg.1612"/>
<feature type="compositionally biased region" description="Polar residues" evidence="1">
    <location>
        <begin position="360"/>
        <end position="372"/>
    </location>
</feature>
<evidence type="ECO:0000313" key="2">
    <source>
        <dbReference type="EMBL" id="KTF03491.1"/>
    </source>
</evidence>
<feature type="compositionally biased region" description="Basic and acidic residues" evidence="1">
    <location>
        <begin position="316"/>
        <end position="326"/>
    </location>
</feature>